<dbReference type="EMBL" id="CAAALY010030810">
    <property type="protein sequence ID" value="VEL17037.1"/>
    <property type="molecule type" value="Genomic_DNA"/>
</dbReference>
<feature type="region of interest" description="Disordered" evidence="1">
    <location>
        <begin position="1"/>
        <end position="30"/>
    </location>
</feature>
<evidence type="ECO:0000313" key="2">
    <source>
        <dbReference type="EMBL" id="VEL17037.1"/>
    </source>
</evidence>
<evidence type="ECO:0000313" key="3">
    <source>
        <dbReference type="Proteomes" id="UP000784294"/>
    </source>
</evidence>
<dbReference type="Proteomes" id="UP000784294">
    <property type="component" value="Unassembled WGS sequence"/>
</dbReference>
<dbReference type="AlphaFoldDB" id="A0A448WPI8"/>
<proteinExistence type="predicted"/>
<protein>
    <submittedName>
        <fullName evidence="2">Uncharacterized protein</fullName>
    </submittedName>
</protein>
<feature type="compositionally biased region" description="Polar residues" evidence="1">
    <location>
        <begin position="1"/>
        <end position="15"/>
    </location>
</feature>
<gene>
    <name evidence="2" type="ORF">PXEA_LOCUS10477</name>
</gene>
<organism evidence="2 3">
    <name type="scientific">Protopolystoma xenopodis</name>
    <dbReference type="NCBI Taxonomy" id="117903"/>
    <lineage>
        <taxon>Eukaryota</taxon>
        <taxon>Metazoa</taxon>
        <taxon>Spiralia</taxon>
        <taxon>Lophotrochozoa</taxon>
        <taxon>Platyhelminthes</taxon>
        <taxon>Monogenea</taxon>
        <taxon>Polyopisthocotylea</taxon>
        <taxon>Polystomatidea</taxon>
        <taxon>Polystomatidae</taxon>
        <taxon>Protopolystoma</taxon>
    </lineage>
</organism>
<reference evidence="2" key="1">
    <citation type="submission" date="2018-11" db="EMBL/GenBank/DDBJ databases">
        <authorList>
            <consortium name="Pathogen Informatics"/>
        </authorList>
    </citation>
    <scope>NUCLEOTIDE SEQUENCE</scope>
</reference>
<keyword evidence="3" id="KW-1185">Reference proteome</keyword>
<name>A0A448WPI8_9PLAT</name>
<sequence>MPIITNNAMTNNGYRKQNLDRNCGPDSGKMDSRSSFISSALGAVPLMAVFITSAVDLAEGISDKGSNESHDFPSGRANGCSCLAIRPGRSGSRTTRHLPGYRRHRGRISDSLESIGKVGEISFGCFFDSVFIARKNRGQY</sequence>
<evidence type="ECO:0000256" key="1">
    <source>
        <dbReference type="SAM" id="MobiDB-lite"/>
    </source>
</evidence>
<accession>A0A448WPI8</accession>
<comment type="caution">
    <text evidence="2">The sequence shown here is derived from an EMBL/GenBank/DDBJ whole genome shotgun (WGS) entry which is preliminary data.</text>
</comment>